<keyword evidence="3" id="KW-0488">Methylation</keyword>
<feature type="coiled-coil region" evidence="9">
    <location>
        <begin position="479"/>
        <end position="506"/>
    </location>
</feature>
<keyword evidence="8" id="KW-0807">Transducer</keyword>
<gene>
    <name evidence="11" type="ORF">ACFPO9_00735</name>
</gene>
<keyword evidence="12" id="KW-1185">Reference proteome</keyword>
<evidence type="ECO:0000256" key="7">
    <source>
        <dbReference type="ARBA" id="ARBA00029447"/>
    </source>
</evidence>
<keyword evidence="2" id="KW-1003">Cell membrane</keyword>
<dbReference type="PANTHER" id="PTHR43531:SF14">
    <property type="entry name" value="METHYL-ACCEPTING CHEMOTAXIS PROTEIN I-RELATED"/>
    <property type="match status" value="1"/>
</dbReference>
<dbReference type="InterPro" id="IPR051310">
    <property type="entry name" value="MCP_chemotaxis"/>
</dbReference>
<sequence length="529" mass="55495">MKVSTRLLILVGAAVLALATLGGLGLATLQRAMQHDREAEITNMLVMGEHLVAHYYDEQKQGRLTPEQAQAAAKEALTQLNNDGKSYYWVRTPAGLNLVHPKPENIGKIAQGETLDGRPDAQAYSEGLAKDRVALVTVKAKHPNSGQMGGKLQGVIAFEPWGWWIGTGFFSDDIDAVFRDSAGQFSAVFVAALAAIALLGWNAVRSINGTLGADPAIATAITRRIADKDLSRPVYLDGAGDKSLLRAIARMQDELSGTVRGIRDHSRTIAEASQQIAAGNLDLSSRTESQASALEETAAAMEELTGTVRQNAEHALHANELAARASKAAQDGGAVMGDVVRTMSAIEESSKRIADIIGVIDGIAFQTNILALNAAVEAARAGEQGRGFAVVAGEVRSLAQRSATAASEIKGLIGASVAEVGNGSRLVGQAGAAMQAIVGEIGQVSTIIGEISSASSEQTQGIDQINQAIMGMDDVTQQNAALVEEAAASAQQLQELSRELADLVAVFRLEDNWTGKPAVAREPALRLAA</sequence>
<evidence type="ECO:0000313" key="12">
    <source>
        <dbReference type="Proteomes" id="UP001596086"/>
    </source>
</evidence>
<evidence type="ECO:0000256" key="2">
    <source>
        <dbReference type="ARBA" id="ARBA00022475"/>
    </source>
</evidence>
<evidence type="ECO:0000256" key="9">
    <source>
        <dbReference type="SAM" id="Coils"/>
    </source>
</evidence>
<dbReference type="InterPro" id="IPR004090">
    <property type="entry name" value="Chemotax_Me-accpt_rcpt"/>
</dbReference>
<name>A0ABW0RQF7_9BURK</name>
<dbReference type="CDD" id="cd11386">
    <property type="entry name" value="MCP_signal"/>
    <property type="match status" value="1"/>
</dbReference>
<evidence type="ECO:0000259" key="10">
    <source>
        <dbReference type="PROSITE" id="PS50111"/>
    </source>
</evidence>
<evidence type="ECO:0000256" key="6">
    <source>
        <dbReference type="ARBA" id="ARBA00023136"/>
    </source>
</evidence>
<keyword evidence="6" id="KW-0472">Membrane</keyword>
<feature type="domain" description="Methyl-accepting transducer" evidence="10">
    <location>
        <begin position="265"/>
        <end position="494"/>
    </location>
</feature>
<dbReference type="Gene3D" id="3.30.450.20">
    <property type="entry name" value="PAS domain"/>
    <property type="match status" value="1"/>
</dbReference>
<evidence type="ECO:0000256" key="5">
    <source>
        <dbReference type="ARBA" id="ARBA00022989"/>
    </source>
</evidence>
<keyword evidence="4" id="KW-0812">Transmembrane</keyword>
<dbReference type="SUPFAM" id="SSF58104">
    <property type="entry name" value="Methyl-accepting chemotaxis protein (MCP) signaling domain"/>
    <property type="match status" value="1"/>
</dbReference>
<evidence type="ECO:0000256" key="3">
    <source>
        <dbReference type="ARBA" id="ARBA00022481"/>
    </source>
</evidence>
<organism evidence="11 12">
    <name type="scientific">Massilia aerilata</name>
    <dbReference type="NCBI Taxonomy" id="453817"/>
    <lineage>
        <taxon>Bacteria</taxon>
        <taxon>Pseudomonadati</taxon>
        <taxon>Pseudomonadota</taxon>
        <taxon>Betaproteobacteria</taxon>
        <taxon>Burkholderiales</taxon>
        <taxon>Oxalobacteraceae</taxon>
        <taxon>Telluria group</taxon>
        <taxon>Massilia</taxon>
    </lineage>
</organism>
<protein>
    <submittedName>
        <fullName evidence="11">Methyl-accepting chemotaxis protein</fullName>
    </submittedName>
</protein>
<comment type="subcellular location">
    <subcellularLocation>
        <location evidence="1">Cell membrane</location>
        <topology evidence="1">Multi-pass membrane protein</topology>
    </subcellularLocation>
</comment>
<dbReference type="Pfam" id="PF00015">
    <property type="entry name" value="MCPsignal"/>
    <property type="match status" value="1"/>
</dbReference>
<proteinExistence type="inferred from homology"/>
<dbReference type="SMART" id="SM01049">
    <property type="entry name" value="Cache_2"/>
    <property type="match status" value="1"/>
</dbReference>
<dbReference type="Proteomes" id="UP001596086">
    <property type="component" value="Unassembled WGS sequence"/>
</dbReference>
<evidence type="ECO:0000256" key="1">
    <source>
        <dbReference type="ARBA" id="ARBA00004651"/>
    </source>
</evidence>
<dbReference type="SMART" id="SM00283">
    <property type="entry name" value="MA"/>
    <property type="match status" value="1"/>
</dbReference>
<dbReference type="PANTHER" id="PTHR43531">
    <property type="entry name" value="PROTEIN ICFG"/>
    <property type="match status" value="1"/>
</dbReference>
<evidence type="ECO:0000256" key="8">
    <source>
        <dbReference type="PROSITE-ProRule" id="PRU00284"/>
    </source>
</evidence>
<accession>A0ABW0RQF7</accession>
<dbReference type="PRINTS" id="PR00260">
    <property type="entry name" value="CHEMTRNSDUCR"/>
</dbReference>
<dbReference type="Pfam" id="PF17200">
    <property type="entry name" value="sCache_2"/>
    <property type="match status" value="1"/>
</dbReference>
<keyword evidence="9" id="KW-0175">Coiled coil</keyword>
<reference evidence="12" key="1">
    <citation type="journal article" date="2019" name="Int. J. Syst. Evol. Microbiol.">
        <title>The Global Catalogue of Microorganisms (GCM) 10K type strain sequencing project: providing services to taxonomists for standard genome sequencing and annotation.</title>
        <authorList>
            <consortium name="The Broad Institute Genomics Platform"/>
            <consortium name="The Broad Institute Genome Sequencing Center for Infectious Disease"/>
            <person name="Wu L."/>
            <person name="Ma J."/>
        </authorList>
    </citation>
    <scope>NUCLEOTIDE SEQUENCE [LARGE SCALE GENOMIC DNA]</scope>
    <source>
        <strain evidence="12">CGMCC 4.5798</strain>
    </source>
</reference>
<dbReference type="InterPro" id="IPR004089">
    <property type="entry name" value="MCPsignal_dom"/>
</dbReference>
<dbReference type="RefSeq" id="WP_379765566.1">
    <property type="nucleotide sequence ID" value="NZ_JBHSMZ010000001.1"/>
</dbReference>
<comment type="caution">
    <text evidence="11">The sequence shown here is derived from an EMBL/GenBank/DDBJ whole genome shotgun (WGS) entry which is preliminary data.</text>
</comment>
<evidence type="ECO:0000313" key="11">
    <source>
        <dbReference type="EMBL" id="MFC5547036.1"/>
    </source>
</evidence>
<comment type="similarity">
    <text evidence="7">Belongs to the methyl-accepting chemotaxis (MCP) protein family.</text>
</comment>
<evidence type="ECO:0000256" key="4">
    <source>
        <dbReference type="ARBA" id="ARBA00022692"/>
    </source>
</evidence>
<dbReference type="EMBL" id="JBHSMZ010000001">
    <property type="protein sequence ID" value="MFC5547036.1"/>
    <property type="molecule type" value="Genomic_DNA"/>
</dbReference>
<dbReference type="InterPro" id="IPR033480">
    <property type="entry name" value="sCache_2"/>
</dbReference>
<dbReference type="PROSITE" id="PS50111">
    <property type="entry name" value="CHEMOTAXIS_TRANSDUC_2"/>
    <property type="match status" value="1"/>
</dbReference>
<dbReference type="Gene3D" id="1.10.287.950">
    <property type="entry name" value="Methyl-accepting chemotaxis protein"/>
    <property type="match status" value="1"/>
</dbReference>
<keyword evidence="5" id="KW-1133">Transmembrane helix</keyword>